<gene>
    <name evidence="1" type="ORF">L1987_68987</name>
</gene>
<reference evidence="2" key="1">
    <citation type="journal article" date="2022" name="Mol. Ecol. Resour.">
        <title>The genomes of chicory, endive, great burdock and yacon provide insights into Asteraceae palaeo-polyploidization history and plant inulin production.</title>
        <authorList>
            <person name="Fan W."/>
            <person name="Wang S."/>
            <person name="Wang H."/>
            <person name="Wang A."/>
            <person name="Jiang F."/>
            <person name="Liu H."/>
            <person name="Zhao H."/>
            <person name="Xu D."/>
            <person name="Zhang Y."/>
        </authorList>
    </citation>
    <scope>NUCLEOTIDE SEQUENCE [LARGE SCALE GENOMIC DNA]</scope>
    <source>
        <strain evidence="2">cv. Yunnan</strain>
    </source>
</reference>
<evidence type="ECO:0000313" key="2">
    <source>
        <dbReference type="Proteomes" id="UP001056120"/>
    </source>
</evidence>
<proteinExistence type="predicted"/>
<reference evidence="1 2" key="2">
    <citation type="journal article" date="2022" name="Mol. Ecol. Resour.">
        <title>The genomes of chicory, endive, great burdock and yacon provide insights into Asteraceae paleo-polyploidization history and plant inulin production.</title>
        <authorList>
            <person name="Fan W."/>
            <person name="Wang S."/>
            <person name="Wang H."/>
            <person name="Wang A."/>
            <person name="Jiang F."/>
            <person name="Liu H."/>
            <person name="Zhao H."/>
            <person name="Xu D."/>
            <person name="Zhang Y."/>
        </authorList>
    </citation>
    <scope>NUCLEOTIDE SEQUENCE [LARGE SCALE GENOMIC DNA]</scope>
    <source>
        <strain evidence="2">cv. Yunnan</strain>
        <tissue evidence="1">Leaves</tissue>
    </source>
</reference>
<comment type="caution">
    <text evidence="1">The sequence shown here is derived from an EMBL/GenBank/DDBJ whole genome shotgun (WGS) entry which is preliminary data.</text>
</comment>
<accession>A0ACB9B652</accession>
<keyword evidence="2" id="KW-1185">Reference proteome</keyword>
<dbReference type="EMBL" id="CM042040">
    <property type="protein sequence ID" value="KAI3717398.1"/>
    <property type="molecule type" value="Genomic_DNA"/>
</dbReference>
<sequence length="138" mass="15013">MEYDLSTVKETTNNFSEDNKIGHGGFGFVYKVWRSWRDGTLSNIIDPILLKGSSSLNDIVRSIHIALLCVQNNVLDRPTMYAVGLMLNSFSLTLQVPSEPAFFIQDSLGHGASGESSKGSGSLKLSANNASISEMTPR</sequence>
<name>A0ACB9B652_9ASTR</name>
<organism evidence="1 2">
    <name type="scientific">Smallanthus sonchifolius</name>
    <dbReference type="NCBI Taxonomy" id="185202"/>
    <lineage>
        <taxon>Eukaryota</taxon>
        <taxon>Viridiplantae</taxon>
        <taxon>Streptophyta</taxon>
        <taxon>Embryophyta</taxon>
        <taxon>Tracheophyta</taxon>
        <taxon>Spermatophyta</taxon>
        <taxon>Magnoliopsida</taxon>
        <taxon>eudicotyledons</taxon>
        <taxon>Gunneridae</taxon>
        <taxon>Pentapetalae</taxon>
        <taxon>asterids</taxon>
        <taxon>campanulids</taxon>
        <taxon>Asterales</taxon>
        <taxon>Asteraceae</taxon>
        <taxon>Asteroideae</taxon>
        <taxon>Heliantheae alliance</taxon>
        <taxon>Millerieae</taxon>
        <taxon>Smallanthus</taxon>
    </lineage>
</organism>
<protein>
    <submittedName>
        <fullName evidence="1">Uncharacterized protein</fullName>
    </submittedName>
</protein>
<evidence type="ECO:0000313" key="1">
    <source>
        <dbReference type="EMBL" id="KAI3717398.1"/>
    </source>
</evidence>
<dbReference type="Proteomes" id="UP001056120">
    <property type="component" value="Linkage Group LG23"/>
</dbReference>